<dbReference type="SUPFAM" id="SSF51730">
    <property type="entry name" value="FAD-linked oxidoreductase"/>
    <property type="match status" value="1"/>
</dbReference>
<dbReference type="PANTHER" id="PTHR13914:SF0">
    <property type="entry name" value="PROLINE DEHYDROGENASE 1, MITOCHONDRIAL"/>
    <property type="match status" value="1"/>
</dbReference>
<accession>A0ABX5PUJ2</accession>
<dbReference type="InterPro" id="IPR015659">
    <property type="entry name" value="Proline_oxidase"/>
</dbReference>
<dbReference type="EMBL" id="QKZR01000007">
    <property type="protein sequence ID" value="PZX37066.1"/>
    <property type="molecule type" value="Genomic_DNA"/>
</dbReference>
<name>A0ABX5PUJ2_9FLAO</name>
<dbReference type="InterPro" id="IPR002872">
    <property type="entry name" value="Proline_DH_dom"/>
</dbReference>
<evidence type="ECO:0000313" key="3">
    <source>
        <dbReference type="EMBL" id="PZX37066.1"/>
    </source>
</evidence>
<evidence type="ECO:0000259" key="2">
    <source>
        <dbReference type="Pfam" id="PF01619"/>
    </source>
</evidence>
<evidence type="ECO:0000256" key="1">
    <source>
        <dbReference type="ARBA" id="ARBA00023002"/>
    </source>
</evidence>
<proteinExistence type="predicted"/>
<dbReference type="InterPro" id="IPR029041">
    <property type="entry name" value="FAD-linked_oxidoreductase-like"/>
</dbReference>
<sequence>MNENPFNNTANAFSLKSDKDLKKAHFIFSSMSKPWLVDLGSKATMLALNWKLPVKGIIKDTIFHQFCGGTTDEECMPLVEKMFEKGVSSILDYSVEGKENEADFDAVVGKKLTLIHMASENNALPFEVVKPTGIGRFYIWQKITEKKTLTPPEELEWERIYNRVDLLCKTAVDNDIALLFDGEETWMQDAADDLIREMMLKYNHGKAYIYNTIQCYRHDRLDYIMELYEDAKANDFIVGAKIVRGAYMEKERERAIKYGYESPICKDKTATDEMFNHVMHYILDRLDTIKLCIGTHNEKSTLDAMKTLAEKNIEPNTNDVWFGQLYGMSDNLTFNLAALGHNTFKILPFGPIEDVMPYLIRRAQENTSVAGQTGRELTLIKQEMNRRGI</sequence>
<dbReference type="RefSeq" id="WP_015363492.1">
    <property type="nucleotide sequence ID" value="NZ_QKZR01000007.1"/>
</dbReference>
<reference evidence="3 4" key="1">
    <citation type="submission" date="2018-06" db="EMBL/GenBank/DDBJ databases">
        <title>Genomic Encyclopedia of Archaeal and Bacterial Type Strains, Phase II (KMG-II): from individual species to whole genera.</title>
        <authorList>
            <person name="Goeker M."/>
        </authorList>
    </citation>
    <scope>NUCLEOTIDE SEQUENCE [LARGE SCALE GENOMIC DNA]</scope>
    <source>
        <strain evidence="3 4">DSM 17205</strain>
    </source>
</reference>
<dbReference type="PANTHER" id="PTHR13914">
    <property type="entry name" value="PROLINE OXIDASE"/>
    <property type="match status" value="1"/>
</dbReference>
<protein>
    <submittedName>
        <fullName evidence="3">L-proline dehydrogenase</fullName>
    </submittedName>
</protein>
<feature type="domain" description="Proline dehydrogenase" evidence="2">
    <location>
        <begin position="79"/>
        <end position="373"/>
    </location>
</feature>
<dbReference type="Gene3D" id="3.20.20.220">
    <property type="match status" value="1"/>
</dbReference>
<gene>
    <name evidence="3" type="ORF">LX97_03088</name>
</gene>
<evidence type="ECO:0000313" key="4">
    <source>
        <dbReference type="Proteomes" id="UP000248584"/>
    </source>
</evidence>
<dbReference type="Proteomes" id="UP000248584">
    <property type="component" value="Unassembled WGS sequence"/>
</dbReference>
<dbReference type="Pfam" id="PF01619">
    <property type="entry name" value="Pro_dh"/>
    <property type="match status" value="1"/>
</dbReference>
<keyword evidence="4" id="KW-1185">Reference proteome</keyword>
<organism evidence="3 4">
    <name type="scientific">Nonlabens dokdonensis</name>
    <dbReference type="NCBI Taxonomy" id="328515"/>
    <lineage>
        <taxon>Bacteria</taxon>
        <taxon>Pseudomonadati</taxon>
        <taxon>Bacteroidota</taxon>
        <taxon>Flavobacteriia</taxon>
        <taxon>Flavobacteriales</taxon>
        <taxon>Flavobacteriaceae</taxon>
        <taxon>Nonlabens</taxon>
    </lineage>
</organism>
<keyword evidence="1" id="KW-0560">Oxidoreductase</keyword>
<comment type="caution">
    <text evidence="3">The sequence shown here is derived from an EMBL/GenBank/DDBJ whole genome shotgun (WGS) entry which is preliminary data.</text>
</comment>